<organism evidence="2 3">
    <name type="scientific">Microtus ochrogaster</name>
    <name type="common">Prairie vole</name>
    <dbReference type="NCBI Taxonomy" id="79684"/>
    <lineage>
        <taxon>Eukaryota</taxon>
        <taxon>Metazoa</taxon>
        <taxon>Chordata</taxon>
        <taxon>Craniata</taxon>
        <taxon>Vertebrata</taxon>
        <taxon>Euteleostomi</taxon>
        <taxon>Mammalia</taxon>
        <taxon>Eutheria</taxon>
        <taxon>Euarchontoglires</taxon>
        <taxon>Glires</taxon>
        <taxon>Rodentia</taxon>
        <taxon>Myomorpha</taxon>
        <taxon>Muroidea</taxon>
        <taxon>Cricetidae</taxon>
        <taxon>Arvicolinae</taxon>
        <taxon>Microtus</taxon>
    </lineage>
</organism>
<dbReference type="AlphaFoldDB" id="A0A8J6G9M2"/>
<feature type="region of interest" description="Disordered" evidence="1">
    <location>
        <begin position="1"/>
        <end position="54"/>
    </location>
</feature>
<reference evidence="2" key="1">
    <citation type="submission" date="2020-03" db="EMBL/GenBank/DDBJ databases">
        <title>Studies in the Genomics of Life Span.</title>
        <authorList>
            <person name="Glass D."/>
        </authorList>
    </citation>
    <scope>NUCLEOTIDE SEQUENCE</scope>
    <source>
        <strain evidence="2">LTLLF</strain>
        <tissue evidence="2">Muscle</tissue>
    </source>
</reference>
<proteinExistence type="predicted"/>
<dbReference type="EMBL" id="JAATJU010023875">
    <property type="protein sequence ID" value="KAH0506825.1"/>
    <property type="molecule type" value="Genomic_DNA"/>
</dbReference>
<feature type="region of interest" description="Disordered" evidence="1">
    <location>
        <begin position="237"/>
        <end position="269"/>
    </location>
</feature>
<comment type="caution">
    <text evidence="2">The sequence shown here is derived from an EMBL/GenBank/DDBJ whole genome shotgun (WGS) entry which is preliminary data.</text>
</comment>
<feature type="compositionally biased region" description="Basic and acidic residues" evidence="1">
    <location>
        <begin position="121"/>
        <end position="131"/>
    </location>
</feature>
<sequence length="392" mass="43575">MPKKSSPSEEELKVSKPKWPPHVTIPVPSEFKRESPTEHVKSMENQGEEPESFPVLQPCQHHACQKEDIAVVQEIKVYEARKEEKEGKRNMQDKLDEAEGVANKRKSGMDLYDSHLYVQSDAKEKDGHANEPDGAEALQVTNPGADVGPETHRQNFNNNNNNNSVAVPSLKNGRQEKPILERPHLVPSASEANSYYASEYQNKKLKQTSRISELLGIFESEKSSSKKVLAKALEKRDDGVTAGSPEQFAPEQGFRQGLSVKEKSSTASPDINLLPMKGNHGNNKNVHLFFSNTVKVSSFSKNHYTLGCDFIDSVDQLKSMSRLYLRELGNDVKSWHGETTGAAWSDGRTGFDAASQGCAAKPVVPRVQCQAEHLTVEELIKRDRCYSTSDAD</sequence>
<feature type="region of interest" description="Disordered" evidence="1">
    <location>
        <begin position="82"/>
        <end position="102"/>
    </location>
</feature>
<feature type="compositionally biased region" description="Basic and acidic residues" evidence="1">
    <location>
        <begin position="1"/>
        <end position="14"/>
    </location>
</feature>
<name>A0A8J6G9M2_MICOH</name>
<protein>
    <submittedName>
        <fullName evidence="2">Xin actin-binding repeat-containing protein 2</fullName>
    </submittedName>
</protein>
<evidence type="ECO:0000313" key="2">
    <source>
        <dbReference type="EMBL" id="KAH0506825.1"/>
    </source>
</evidence>
<evidence type="ECO:0000313" key="3">
    <source>
        <dbReference type="Proteomes" id="UP000710432"/>
    </source>
</evidence>
<feature type="compositionally biased region" description="Basic and acidic residues" evidence="1">
    <location>
        <begin position="30"/>
        <end position="42"/>
    </location>
</feature>
<accession>A0A8J6G9M2</accession>
<feature type="compositionally biased region" description="Basic and acidic residues" evidence="1">
    <location>
        <begin position="82"/>
        <end position="97"/>
    </location>
</feature>
<gene>
    <name evidence="2" type="ORF">LTLLF_172160</name>
</gene>
<feature type="region of interest" description="Disordered" evidence="1">
    <location>
        <begin position="120"/>
        <end position="169"/>
    </location>
</feature>
<evidence type="ECO:0000256" key="1">
    <source>
        <dbReference type="SAM" id="MobiDB-lite"/>
    </source>
</evidence>
<dbReference type="Proteomes" id="UP000710432">
    <property type="component" value="Unassembled WGS sequence"/>
</dbReference>